<evidence type="ECO:0000313" key="3">
    <source>
        <dbReference type="Proteomes" id="UP001279734"/>
    </source>
</evidence>
<dbReference type="EMBL" id="BSYO01000017">
    <property type="protein sequence ID" value="GMH17433.1"/>
    <property type="molecule type" value="Genomic_DNA"/>
</dbReference>
<dbReference type="Proteomes" id="UP001279734">
    <property type="component" value="Unassembled WGS sequence"/>
</dbReference>
<feature type="compositionally biased region" description="Low complexity" evidence="1">
    <location>
        <begin position="63"/>
        <end position="76"/>
    </location>
</feature>
<dbReference type="PANTHER" id="PTHR34112:SF13">
    <property type="entry name" value="OS04G0448200 PROTEIN"/>
    <property type="match status" value="1"/>
</dbReference>
<proteinExistence type="predicted"/>
<accession>A0AAD3ST36</accession>
<keyword evidence="3" id="KW-1185">Reference proteome</keyword>
<reference evidence="2" key="1">
    <citation type="submission" date="2023-05" db="EMBL/GenBank/DDBJ databases">
        <title>Nepenthes gracilis genome sequencing.</title>
        <authorList>
            <person name="Fukushima K."/>
        </authorList>
    </citation>
    <scope>NUCLEOTIDE SEQUENCE</scope>
    <source>
        <strain evidence="2">SING2019-196</strain>
    </source>
</reference>
<name>A0AAD3ST36_NEPGR</name>
<protein>
    <submittedName>
        <fullName evidence="2">Uncharacterized protein</fullName>
    </submittedName>
</protein>
<feature type="region of interest" description="Disordered" evidence="1">
    <location>
        <begin position="1"/>
        <end position="96"/>
    </location>
</feature>
<organism evidence="2 3">
    <name type="scientific">Nepenthes gracilis</name>
    <name type="common">Slender pitcher plant</name>
    <dbReference type="NCBI Taxonomy" id="150966"/>
    <lineage>
        <taxon>Eukaryota</taxon>
        <taxon>Viridiplantae</taxon>
        <taxon>Streptophyta</taxon>
        <taxon>Embryophyta</taxon>
        <taxon>Tracheophyta</taxon>
        <taxon>Spermatophyta</taxon>
        <taxon>Magnoliopsida</taxon>
        <taxon>eudicotyledons</taxon>
        <taxon>Gunneridae</taxon>
        <taxon>Pentapetalae</taxon>
        <taxon>Caryophyllales</taxon>
        <taxon>Nepenthaceae</taxon>
        <taxon>Nepenthes</taxon>
    </lineage>
</organism>
<dbReference type="PANTHER" id="PTHR34112">
    <property type="entry name" value="C-JUN-AMINO-TERMINAL KINASE-INTERACTING PROTEIN"/>
    <property type="match status" value="1"/>
</dbReference>
<comment type="caution">
    <text evidence="2">The sequence shown here is derived from an EMBL/GenBank/DDBJ whole genome shotgun (WGS) entry which is preliminary data.</text>
</comment>
<dbReference type="AlphaFoldDB" id="A0AAD3ST36"/>
<evidence type="ECO:0000256" key="1">
    <source>
        <dbReference type="SAM" id="MobiDB-lite"/>
    </source>
</evidence>
<evidence type="ECO:0000313" key="2">
    <source>
        <dbReference type="EMBL" id="GMH17433.1"/>
    </source>
</evidence>
<sequence>MERSEPSLVPEWLRSTGSGTGGGSSSHHFAPSHSDGPLLALPKRNRSSKSINNDEHQSSVLDRSVSFNSRSSSSSNGLTKNDKNYSRSYSSFTRNHRDREKDRLMISDHCDAEYSEPLRSMLSARTEKETLRCSQSMVSRMQGELLQRRVSTDSRSGSHNNNGNGIGGLTVGGSVTGIQKVTLEKDFPSLVSEERPATPEVSRVSSPGLNRTVQGLPIGNSALISGEGWTSALAEVRMGVGSSNIASTSALQPPAAASPWAASTTSGLNMAEALAQVPSRSHTIPQPPVQTQLFEELAVMQSKRLIPITPSIPKSLVLNPSEKLKPKTGLRSTEPVVTSKNGQLVSLQLNSNSLRGGTARTDVPKISTGKLFVLKPGQENGVTPSSKDVTRSTSNVNNRLVSGLSTGVSSVALTSLKSSSNPKPFAVERKAQVQSRTDFFNSVRQKSMNCTSGRVDCGAVVSSSIVEKLDEQKDIPSDLVSPRTMNDSEVKCNGDAHVLSFCQKMNEDEETAFMRSLGWNPNDGDDEGLTEEEISSFCQKVTNSCPDLCNLI</sequence>
<gene>
    <name evidence="2" type="ORF">Nepgr_019274</name>
</gene>